<evidence type="ECO:0000256" key="10">
    <source>
        <dbReference type="SAM" id="Phobius"/>
    </source>
</evidence>
<evidence type="ECO:0000313" key="12">
    <source>
        <dbReference type="EMBL" id="KAJ9703496.1"/>
    </source>
</evidence>
<evidence type="ECO:0000256" key="3">
    <source>
        <dbReference type="ARBA" id="ARBA00022538"/>
    </source>
</evidence>
<dbReference type="GO" id="GO:0016020">
    <property type="term" value="C:membrane"/>
    <property type="evidence" value="ECO:0007669"/>
    <property type="project" value="UniProtKB-SubCell"/>
</dbReference>
<dbReference type="Proteomes" id="UP001168098">
    <property type="component" value="Unassembled WGS sequence"/>
</dbReference>
<feature type="domain" description="Cation/H+ exchanger transmembrane" evidence="11">
    <location>
        <begin position="2"/>
        <end position="136"/>
    </location>
</feature>
<dbReference type="GO" id="GO:0012505">
    <property type="term" value="C:endomembrane system"/>
    <property type="evidence" value="ECO:0007669"/>
    <property type="project" value="TreeGrafter"/>
</dbReference>
<comment type="caution">
    <text evidence="12">The sequence shown here is derived from an EMBL/GenBank/DDBJ whole genome shotgun (WGS) entry which is preliminary data.</text>
</comment>
<keyword evidence="2" id="KW-0813">Transport</keyword>
<evidence type="ECO:0000256" key="5">
    <source>
        <dbReference type="ARBA" id="ARBA00022958"/>
    </source>
</evidence>
<dbReference type="GO" id="GO:0015297">
    <property type="term" value="F:antiporter activity"/>
    <property type="evidence" value="ECO:0007669"/>
    <property type="project" value="InterPro"/>
</dbReference>
<keyword evidence="5" id="KW-0630">Potassium</keyword>
<dbReference type="EMBL" id="JARBHA010000004">
    <property type="protein sequence ID" value="KAJ9703496.1"/>
    <property type="molecule type" value="Genomic_DNA"/>
</dbReference>
<comment type="similarity">
    <text evidence="9">Belongs to the monovalent cation:proton antiporter 2 (CPA2) transporter (TC 2.A.37) family. CHX (TC 2.A.37.4) subfamily.</text>
</comment>
<dbReference type="Gene3D" id="1.20.1530.20">
    <property type="match status" value="1"/>
</dbReference>
<dbReference type="InterPro" id="IPR006153">
    <property type="entry name" value="Cation/H_exchanger_TM"/>
</dbReference>
<dbReference type="InterPro" id="IPR038770">
    <property type="entry name" value="Na+/solute_symporter_sf"/>
</dbReference>
<dbReference type="PANTHER" id="PTHR32468:SF144">
    <property type="entry name" value="CATION_H(+) ANTIPORTER 17"/>
    <property type="match status" value="1"/>
</dbReference>
<keyword evidence="13" id="KW-1185">Reference proteome</keyword>
<proteinExistence type="inferred from homology"/>
<dbReference type="Pfam" id="PF00999">
    <property type="entry name" value="Na_H_Exchanger"/>
    <property type="match status" value="1"/>
</dbReference>
<dbReference type="InterPro" id="IPR050794">
    <property type="entry name" value="CPA2_transporter"/>
</dbReference>
<evidence type="ECO:0000313" key="13">
    <source>
        <dbReference type="Proteomes" id="UP001168098"/>
    </source>
</evidence>
<dbReference type="AlphaFoldDB" id="A0AA39DZ37"/>
<name>A0AA39DZ37_VITRO</name>
<accession>A0AA39DZ37</accession>
<dbReference type="GO" id="GO:1902600">
    <property type="term" value="P:proton transmembrane transport"/>
    <property type="evidence" value="ECO:0007669"/>
    <property type="project" value="InterPro"/>
</dbReference>
<sequence length="219" mass="23666">MYICATSAAVLVVGFVTDAIGIHALFGALVMGILVPEEGPFASALVEKVEDPVSGLLFSLYFVSRGLKIDVSTIRGLQSWSLLVLVMFTACLGKIAGTIVVSLYCRIPVREALALGFLMNNKGLVELIILNIYKREEDSARDPLQAVSSDQHGKFGSCGDAAAHVLEIQRVQEGPAKVATHVLDNENFQVPEETHQPFSVDCFPYQPVADVVFPKQSTT</sequence>
<feature type="transmembrane region" description="Helical" evidence="10">
    <location>
        <begin position="7"/>
        <end position="35"/>
    </location>
</feature>
<keyword evidence="8 10" id="KW-0472">Membrane</keyword>
<evidence type="ECO:0000256" key="8">
    <source>
        <dbReference type="ARBA" id="ARBA00023136"/>
    </source>
</evidence>
<keyword evidence="4 10" id="KW-0812">Transmembrane</keyword>
<evidence type="ECO:0000256" key="4">
    <source>
        <dbReference type="ARBA" id="ARBA00022692"/>
    </source>
</evidence>
<dbReference type="PANTHER" id="PTHR32468">
    <property type="entry name" value="CATION/H + ANTIPORTER"/>
    <property type="match status" value="1"/>
</dbReference>
<comment type="subcellular location">
    <subcellularLocation>
        <location evidence="1">Membrane</location>
        <topology evidence="1">Multi-pass membrane protein</topology>
    </subcellularLocation>
</comment>
<keyword evidence="6 10" id="KW-1133">Transmembrane helix</keyword>
<evidence type="ECO:0000256" key="9">
    <source>
        <dbReference type="ARBA" id="ARBA00038341"/>
    </source>
</evidence>
<gene>
    <name evidence="12" type="ORF">PVL29_005021</name>
</gene>
<feature type="transmembrane region" description="Helical" evidence="10">
    <location>
        <begin position="80"/>
        <end position="105"/>
    </location>
</feature>
<evidence type="ECO:0000256" key="1">
    <source>
        <dbReference type="ARBA" id="ARBA00004141"/>
    </source>
</evidence>
<evidence type="ECO:0000256" key="6">
    <source>
        <dbReference type="ARBA" id="ARBA00022989"/>
    </source>
</evidence>
<dbReference type="GO" id="GO:0006813">
    <property type="term" value="P:potassium ion transport"/>
    <property type="evidence" value="ECO:0007669"/>
    <property type="project" value="UniProtKB-KW"/>
</dbReference>
<keyword evidence="3" id="KW-0633">Potassium transport</keyword>
<evidence type="ECO:0000256" key="2">
    <source>
        <dbReference type="ARBA" id="ARBA00022448"/>
    </source>
</evidence>
<evidence type="ECO:0000259" key="11">
    <source>
        <dbReference type="Pfam" id="PF00999"/>
    </source>
</evidence>
<reference evidence="12 13" key="1">
    <citation type="journal article" date="2023" name="BMC Biotechnol.">
        <title>Vitis rotundifolia cv Carlos genome sequencing.</title>
        <authorList>
            <person name="Huff M."/>
            <person name="Hulse-Kemp A."/>
            <person name="Scheffler B."/>
            <person name="Youngblood R."/>
            <person name="Simpson S."/>
            <person name="Babiker E."/>
            <person name="Staton M."/>
        </authorList>
    </citation>
    <scope>NUCLEOTIDE SEQUENCE [LARGE SCALE GENOMIC DNA]</scope>
    <source>
        <tissue evidence="12">Leaf</tissue>
    </source>
</reference>
<evidence type="ECO:0000256" key="7">
    <source>
        <dbReference type="ARBA" id="ARBA00023065"/>
    </source>
</evidence>
<organism evidence="12 13">
    <name type="scientific">Vitis rotundifolia</name>
    <name type="common">Muscadine grape</name>
    <dbReference type="NCBI Taxonomy" id="103349"/>
    <lineage>
        <taxon>Eukaryota</taxon>
        <taxon>Viridiplantae</taxon>
        <taxon>Streptophyta</taxon>
        <taxon>Embryophyta</taxon>
        <taxon>Tracheophyta</taxon>
        <taxon>Spermatophyta</taxon>
        <taxon>Magnoliopsida</taxon>
        <taxon>eudicotyledons</taxon>
        <taxon>Gunneridae</taxon>
        <taxon>Pentapetalae</taxon>
        <taxon>rosids</taxon>
        <taxon>Vitales</taxon>
        <taxon>Vitaceae</taxon>
        <taxon>Viteae</taxon>
        <taxon>Vitis</taxon>
    </lineage>
</organism>
<dbReference type="GO" id="GO:0006885">
    <property type="term" value="P:regulation of pH"/>
    <property type="evidence" value="ECO:0007669"/>
    <property type="project" value="TreeGrafter"/>
</dbReference>
<protein>
    <recommendedName>
        <fullName evidence="11">Cation/H+ exchanger transmembrane domain-containing protein</fullName>
    </recommendedName>
</protein>
<keyword evidence="7" id="KW-0406">Ion transport</keyword>